<dbReference type="OrthoDB" id="9804940at2"/>
<proteinExistence type="predicted"/>
<name>S3MWU8_9GAMM</name>
<accession>S3MWU8</accession>
<comment type="caution">
    <text evidence="5">The sequence shown here is derived from an EMBL/GenBank/DDBJ whole genome shotgun (WGS) entry which is preliminary data.</text>
</comment>
<sequence>MTFFQQNSISNIVWHVICDFDGTISLKDTTDTLLNQFAHPDWEKIEQQWEQGLIGSKQCMQQQIALLDMTEQQLLHCLDQIKIDSNFVALVHLLEKQQVKLSIVSDGLDFVIQHILKKNQLDHLPIIANHLAHPTNTRWELSFPYSDIACNTQSGTCKCKVAQQNHHEKIILIGDGRSDFCLAEQADYVFAKKSLIDHCVNKNIQHHPFEDFSQLLEPLLAILNSPSQVFDATKLWVNS</sequence>
<keyword evidence="4" id="KW-0460">Magnesium</keyword>
<dbReference type="Pfam" id="PF06888">
    <property type="entry name" value="Put_Phosphatase"/>
    <property type="match status" value="1"/>
</dbReference>
<evidence type="ECO:0000313" key="5">
    <source>
        <dbReference type="EMBL" id="EPF70928.1"/>
    </source>
</evidence>
<keyword evidence="6" id="KW-1185">Reference proteome</keyword>
<dbReference type="Gene3D" id="3.90.1470.20">
    <property type="match status" value="1"/>
</dbReference>
<keyword evidence="3" id="KW-0378">Hydrolase</keyword>
<dbReference type="InterPro" id="IPR023214">
    <property type="entry name" value="HAD_sf"/>
</dbReference>
<dbReference type="InterPro" id="IPR016965">
    <property type="entry name" value="Pase_PHOSPHO-typ"/>
</dbReference>
<dbReference type="AlphaFoldDB" id="S3MWU8"/>
<dbReference type="PANTHER" id="PTHR28181">
    <property type="entry name" value="UPF0655 PROTEIN YCR015C"/>
    <property type="match status" value="1"/>
</dbReference>
<reference evidence="5 6" key="1">
    <citation type="submission" date="2013-06" db="EMBL/GenBank/DDBJ databases">
        <title>The Genome Sequence of Acinetobacter rudis CIP 110305.</title>
        <authorList>
            <consortium name="The Broad Institute Genome Sequencing Platform"/>
            <consortium name="The Broad Institute Genome Sequencing Center for Infectious Disease"/>
            <person name="Cerqueira G."/>
            <person name="Feldgarden M."/>
            <person name="Courvalin P."/>
            <person name="Perichon B."/>
            <person name="Grillot-Courvalin C."/>
            <person name="Clermont D."/>
            <person name="Rocha E."/>
            <person name="Yoon E.-J."/>
            <person name="Nemec A."/>
            <person name="Young S.K."/>
            <person name="Zeng Q."/>
            <person name="Gargeya S."/>
            <person name="Fitzgerald M."/>
            <person name="Abouelleil A."/>
            <person name="Alvarado L."/>
            <person name="Berlin A.M."/>
            <person name="Chapman S.B."/>
            <person name="Dewar J."/>
            <person name="Goldberg J."/>
            <person name="Griggs A."/>
            <person name="Gujja S."/>
            <person name="Hansen M."/>
            <person name="Howarth C."/>
            <person name="Imamovic A."/>
            <person name="Larimer J."/>
            <person name="McCowan C."/>
            <person name="Murphy C."/>
            <person name="Pearson M."/>
            <person name="Priest M."/>
            <person name="Roberts A."/>
            <person name="Saif S."/>
            <person name="Shea T."/>
            <person name="Sykes S."/>
            <person name="Wortman J."/>
            <person name="Nusbaum C."/>
            <person name="Birren B."/>
        </authorList>
    </citation>
    <scope>NUCLEOTIDE SEQUENCE [LARGE SCALE GENOMIC DNA]</scope>
    <source>
        <strain evidence="5 6">CIP 110305</strain>
    </source>
</reference>
<dbReference type="InterPro" id="IPR050849">
    <property type="entry name" value="HAD-like_hydrolase_phosphatase"/>
</dbReference>
<dbReference type="GO" id="GO:0016791">
    <property type="term" value="F:phosphatase activity"/>
    <property type="evidence" value="ECO:0007669"/>
    <property type="project" value="InterPro"/>
</dbReference>
<dbReference type="NCBIfam" id="TIGR01489">
    <property type="entry name" value="DKMTPPase-SF"/>
    <property type="match status" value="1"/>
</dbReference>
<dbReference type="InterPro" id="IPR006384">
    <property type="entry name" value="HAD_hydro_PyrdxlP_Pase-like"/>
</dbReference>
<dbReference type="Gene3D" id="3.40.50.1000">
    <property type="entry name" value="HAD superfamily/HAD-like"/>
    <property type="match status" value="1"/>
</dbReference>
<protein>
    <recommendedName>
        <fullName evidence="7">2,3-diketo-5-methylthio-1-phosphopentane phosphatase</fullName>
    </recommendedName>
</protein>
<dbReference type="eggNOG" id="COG4359">
    <property type="taxonomic scope" value="Bacteria"/>
</dbReference>
<comment type="cofactor">
    <cofactor evidence="1">
        <name>Mg(2+)</name>
        <dbReference type="ChEBI" id="CHEBI:18420"/>
    </cofactor>
</comment>
<evidence type="ECO:0008006" key="7">
    <source>
        <dbReference type="Google" id="ProtNLM"/>
    </source>
</evidence>
<dbReference type="PANTHER" id="PTHR28181:SF2">
    <property type="entry name" value="PHOSPHORIC MONOESTER HYDROLASE"/>
    <property type="match status" value="1"/>
</dbReference>
<dbReference type="InterPro" id="IPR036412">
    <property type="entry name" value="HAD-like_sf"/>
</dbReference>
<dbReference type="NCBIfam" id="TIGR01488">
    <property type="entry name" value="HAD-SF-IB"/>
    <property type="match status" value="1"/>
</dbReference>
<evidence type="ECO:0000256" key="4">
    <source>
        <dbReference type="ARBA" id="ARBA00022842"/>
    </source>
</evidence>
<gene>
    <name evidence="5" type="ORF">F945_02691</name>
</gene>
<evidence type="ECO:0000256" key="1">
    <source>
        <dbReference type="ARBA" id="ARBA00001946"/>
    </source>
</evidence>
<dbReference type="GO" id="GO:0046872">
    <property type="term" value="F:metal ion binding"/>
    <property type="evidence" value="ECO:0007669"/>
    <property type="project" value="UniProtKB-KW"/>
</dbReference>
<organism evidence="5 6">
    <name type="scientific">Acinetobacter rudis CIP 110305</name>
    <dbReference type="NCBI Taxonomy" id="421052"/>
    <lineage>
        <taxon>Bacteria</taxon>
        <taxon>Pseudomonadati</taxon>
        <taxon>Pseudomonadota</taxon>
        <taxon>Gammaproteobacteria</taxon>
        <taxon>Moraxellales</taxon>
        <taxon>Moraxellaceae</taxon>
        <taxon>Acinetobacter</taxon>
    </lineage>
</organism>
<dbReference type="EMBL" id="ATGI01000034">
    <property type="protein sequence ID" value="EPF70928.1"/>
    <property type="molecule type" value="Genomic_DNA"/>
</dbReference>
<evidence type="ECO:0000256" key="2">
    <source>
        <dbReference type="ARBA" id="ARBA00022723"/>
    </source>
</evidence>
<dbReference type="PATRIC" id="fig|421052.3.peg.2626"/>
<dbReference type="Proteomes" id="UP000014568">
    <property type="component" value="Unassembled WGS sequence"/>
</dbReference>
<evidence type="ECO:0000313" key="6">
    <source>
        <dbReference type="Proteomes" id="UP000014568"/>
    </source>
</evidence>
<dbReference type="HOGENOM" id="CLU_058495_2_0_6"/>
<keyword evidence="2" id="KW-0479">Metal-binding</keyword>
<dbReference type="RefSeq" id="WP_016657076.1">
    <property type="nucleotide sequence ID" value="NZ_KE340354.1"/>
</dbReference>
<dbReference type="SUPFAM" id="SSF56784">
    <property type="entry name" value="HAD-like"/>
    <property type="match status" value="1"/>
</dbReference>
<evidence type="ECO:0000256" key="3">
    <source>
        <dbReference type="ARBA" id="ARBA00022801"/>
    </source>
</evidence>
<dbReference type="STRING" id="632955.GCA_000829675_01289"/>